<keyword evidence="1" id="KW-0805">Transcription regulation</keyword>
<evidence type="ECO:0000256" key="1">
    <source>
        <dbReference type="ARBA" id="ARBA00023015"/>
    </source>
</evidence>
<dbReference type="PROSITE" id="PS50987">
    <property type="entry name" value="HTH_ARSR_2"/>
    <property type="match status" value="1"/>
</dbReference>
<reference evidence="6" key="1">
    <citation type="submission" date="2017-05" db="EMBL/GenBank/DDBJ databases">
        <authorList>
            <person name="Sung H."/>
        </authorList>
    </citation>
    <scope>NUCLEOTIDE SEQUENCE [LARGE SCALE GENOMIC DNA]</scope>
    <source>
        <strain evidence="6">AR23208</strain>
    </source>
</reference>
<dbReference type="Proteomes" id="UP000195437">
    <property type="component" value="Chromosome"/>
</dbReference>
<dbReference type="PRINTS" id="PR00778">
    <property type="entry name" value="HTHARSR"/>
</dbReference>
<evidence type="ECO:0000256" key="3">
    <source>
        <dbReference type="ARBA" id="ARBA00023163"/>
    </source>
</evidence>
<keyword evidence="2" id="KW-0238">DNA-binding</keyword>
<dbReference type="GO" id="GO:0003677">
    <property type="term" value="F:DNA binding"/>
    <property type="evidence" value="ECO:0007669"/>
    <property type="project" value="UniProtKB-KW"/>
</dbReference>
<evidence type="ECO:0000313" key="5">
    <source>
        <dbReference type="EMBL" id="ARU60036.1"/>
    </source>
</evidence>
<dbReference type="Pfam" id="PF01022">
    <property type="entry name" value="HTH_5"/>
    <property type="match status" value="1"/>
</dbReference>
<dbReference type="CDD" id="cd00090">
    <property type="entry name" value="HTH_ARSR"/>
    <property type="match status" value="1"/>
</dbReference>
<evidence type="ECO:0000259" key="4">
    <source>
        <dbReference type="PROSITE" id="PS50987"/>
    </source>
</evidence>
<dbReference type="SMART" id="SM00418">
    <property type="entry name" value="HTH_ARSR"/>
    <property type="match status" value="1"/>
</dbReference>
<dbReference type="EMBL" id="CP021434">
    <property type="protein sequence ID" value="ARU60036.1"/>
    <property type="molecule type" value="Genomic_DNA"/>
</dbReference>
<dbReference type="PANTHER" id="PTHR33154:SF33">
    <property type="entry name" value="TRANSCRIPTIONAL REPRESSOR SDPR"/>
    <property type="match status" value="1"/>
</dbReference>
<dbReference type="InterPro" id="IPR011991">
    <property type="entry name" value="ArsR-like_HTH"/>
</dbReference>
<dbReference type="OrthoDB" id="529288at2"/>
<dbReference type="KEGG" id="tum:CBW65_02370"/>
<dbReference type="SUPFAM" id="SSF46785">
    <property type="entry name" value="Winged helix' DNA-binding domain"/>
    <property type="match status" value="1"/>
</dbReference>
<dbReference type="InterPro" id="IPR036388">
    <property type="entry name" value="WH-like_DNA-bd_sf"/>
</dbReference>
<protein>
    <submittedName>
        <fullName evidence="5">ArsR family transcriptional regulator</fullName>
    </submittedName>
</protein>
<evidence type="ECO:0000256" key="2">
    <source>
        <dbReference type="ARBA" id="ARBA00023125"/>
    </source>
</evidence>
<dbReference type="InterPro" id="IPR036390">
    <property type="entry name" value="WH_DNA-bd_sf"/>
</dbReference>
<name>A0A1Y0IJN1_9BACL</name>
<proteinExistence type="predicted"/>
<organism evidence="5 6">
    <name type="scientific">Tumebacillus avium</name>
    <dbReference type="NCBI Taxonomy" id="1903704"/>
    <lineage>
        <taxon>Bacteria</taxon>
        <taxon>Bacillati</taxon>
        <taxon>Bacillota</taxon>
        <taxon>Bacilli</taxon>
        <taxon>Bacillales</taxon>
        <taxon>Alicyclobacillaceae</taxon>
        <taxon>Tumebacillus</taxon>
    </lineage>
</organism>
<accession>A0A1Y0IJN1</accession>
<dbReference type="Pfam" id="PF09860">
    <property type="entry name" value="DUF2087"/>
    <property type="match status" value="1"/>
</dbReference>
<evidence type="ECO:0000313" key="6">
    <source>
        <dbReference type="Proteomes" id="UP000195437"/>
    </source>
</evidence>
<dbReference type="AlphaFoldDB" id="A0A1Y0IJN1"/>
<dbReference type="NCBIfam" id="NF033788">
    <property type="entry name" value="HTH_metalloreg"/>
    <property type="match status" value="1"/>
</dbReference>
<keyword evidence="6" id="KW-1185">Reference proteome</keyword>
<dbReference type="InterPro" id="IPR051081">
    <property type="entry name" value="HTH_MetalResp_TranReg"/>
</dbReference>
<dbReference type="PANTHER" id="PTHR33154">
    <property type="entry name" value="TRANSCRIPTIONAL REGULATOR, ARSR FAMILY"/>
    <property type="match status" value="1"/>
</dbReference>
<dbReference type="Gene3D" id="1.10.10.10">
    <property type="entry name" value="Winged helix-like DNA-binding domain superfamily/Winged helix DNA-binding domain"/>
    <property type="match status" value="1"/>
</dbReference>
<dbReference type="GO" id="GO:0003700">
    <property type="term" value="F:DNA-binding transcription factor activity"/>
    <property type="evidence" value="ECO:0007669"/>
    <property type="project" value="InterPro"/>
</dbReference>
<feature type="domain" description="HTH arsR-type" evidence="4">
    <location>
        <begin position="1"/>
        <end position="92"/>
    </location>
</feature>
<dbReference type="InterPro" id="IPR018656">
    <property type="entry name" value="DUF2087"/>
</dbReference>
<dbReference type="InterPro" id="IPR001845">
    <property type="entry name" value="HTH_ArsR_DNA-bd_dom"/>
</dbReference>
<dbReference type="RefSeq" id="WP_087455424.1">
    <property type="nucleotide sequence ID" value="NZ_CP021434.1"/>
</dbReference>
<keyword evidence="3" id="KW-0804">Transcription</keyword>
<gene>
    <name evidence="5" type="ORF">CBW65_02370</name>
</gene>
<sequence length="188" mass="21935">MQLDRMLEFHKALADANRLKIVMLLAAGPLSGQEIAEKLGLTPATVTHHMNLLRNALVVKGVREKNTIYFELLEKELQTKSQAILRRVETVKRTSSSEREKVVQNFFDADGKLKNIPSQRKKKLFVFEHLLQGLEIGHPYSEKEIDAYINQYHEDHCTIRREFVMNHYMYREDGVYTLNPPELWAKIE</sequence>